<dbReference type="STRING" id="8078.ENSFHEP00000025222"/>
<feature type="domain" description="Peptidase M12B propeptide" evidence="4">
    <location>
        <begin position="36"/>
        <end position="118"/>
    </location>
</feature>
<name>A0A3Q2QFL2_FUNHE</name>
<dbReference type="Proteomes" id="UP000265000">
    <property type="component" value="Unplaced"/>
</dbReference>
<dbReference type="PANTHER" id="PTHR11905:SF136">
    <property type="entry name" value="DISINTEGRIN AND METALLOPROTEINASE DOMAIN-CONTAINING PROTEIN 9"/>
    <property type="match status" value="1"/>
</dbReference>
<dbReference type="InterPro" id="IPR002870">
    <property type="entry name" value="Peptidase_M12B_N"/>
</dbReference>
<evidence type="ECO:0000256" key="2">
    <source>
        <dbReference type="SAM" id="MobiDB-lite"/>
    </source>
</evidence>
<evidence type="ECO:0000256" key="3">
    <source>
        <dbReference type="SAM" id="SignalP"/>
    </source>
</evidence>
<accession>A0A3Q2QFL2</accession>
<feature type="compositionally biased region" description="Basic and acidic residues" evidence="2">
    <location>
        <begin position="172"/>
        <end position="195"/>
    </location>
</feature>
<protein>
    <submittedName>
        <fullName evidence="5">Disintegrin and metalloproteinase domain-containing protein 9-like</fullName>
    </submittedName>
</protein>
<organism evidence="5 6">
    <name type="scientific">Fundulus heteroclitus</name>
    <name type="common">Killifish</name>
    <name type="synonym">Mummichog</name>
    <dbReference type="NCBI Taxonomy" id="8078"/>
    <lineage>
        <taxon>Eukaryota</taxon>
        <taxon>Metazoa</taxon>
        <taxon>Chordata</taxon>
        <taxon>Craniata</taxon>
        <taxon>Vertebrata</taxon>
        <taxon>Euteleostomi</taxon>
        <taxon>Actinopterygii</taxon>
        <taxon>Neopterygii</taxon>
        <taxon>Teleostei</taxon>
        <taxon>Neoteleostei</taxon>
        <taxon>Acanthomorphata</taxon>
        <taxon>Ovalentaria</taxon>
        <taxon>Atherinomorphae</taxon>
        <taxon>Cyprinodontiformes</taxon>
        <taxon>Fundulidae</taxon>
        <taxon>Fundulus</taxon>
    </lineage>
</organism>
<dbReference type="Pfam" id="PF01562">
    <property type="entry name" value="Pep_M12B_propep"/>
    <property type="match status" value="1"/>
</dbReference>
<reference evidence="5" key="1">
    <citation type="submission" date="2025-08" db="UniProtKB">
        <authorList>
            <consortium name="Ensembl"/>
        </authorList>
    </citation>
    <scope>IDENTIFICATION</scope>
</reference>
<feature type="compositionally biased region" description="Basic residues" evidence="2">
    <location>
        <begin position="196"/>
        <end position="206"/>
    </location>
</feature>
<keyword evidence="1" id="KW-1015">Disulfide bond</keyword>
<evidence type="ECO:0000256" key="1">
    <source>
        <dbReference type="ARBA" id="ARBA00023157"/>
    </source>
</evidence>
<dbReference type="PANTHER" id="PTHR11905">
    <property type="entry name" value="ADAM A DISINTEGRIN AND METALLOPROTEASE DOMAIN"/>
    <property type="match status" value="1"/>
</dbReference>
<keyword evidence="3" id="KW-0732">Signal</keyword>
<sequence length="206" mass="22862">MKMGGGGEAGLVELCGILLLLSGACHCGDSQQTEHLSSYQLTVPRPIGGRLRRDAEGRPPSQVSFIIPVDGDDLLVHLERNELLLPADFTVFTYRPDGTLLTSRPPVQDHCHYRGFVQDVEGSAVAMSVCGGLRGVLHLTNDSYGIEPLDSAPEQHLLYRLQDVTSQPRECGTPHHAHEHENATEHAQYDPEQIHPRRHSRVRRRN</sequence>
<proteinExistence type="predicted"/>
<dbReference type="PROSITE" id="PS51257">
    <property type="entry name" value="PROKAR_LIPOPROTEIN"/>
    <property type="match status" value="1"/>
</dbReference>
<reference evidence="5" key="2">
    <citation type="submission" date="2025-09" db="UniProtKB">
        <authorList>
            <consortium name="Ensembl"/>
        </authorList>
    </citation>
    <scope>IDENTIFICATION</scope>
</reference>
<feature type="chain" id="PRO_5018760868" evidence="3">
    <location>
        <begin position="31"/>
        <end position="206"/>
    </location>
</feature>
<evidence type="ECO:0000259" key="4">
    <source>
        <dbReference type="Pfam" id="PF01562"/>
    </source>
</evidence>
<dbReference type="AlphaFoldDB" id="A0A3Q2QFL2"/>
<dbReference type="GO" id="GO:0005886">
    <property type="term" value="C:plasma membrane"/>
    <property type="evidence" value="ECO:0007669"/>
    <property type="project" value="TreeGrafter"/>
</dbReference>
<keyword evidence="6" id="KW-1185">Reference proteome</keyword>
<feature type="signal peptide" evidence="3">
    <location>
        <begin position="1"/>
        <end position="30"/>
    </location>
</feature>
<evidence type="ECO:0000313" key="6">
    <source>
        <dbReference type="Proteomes" id="UP000265000"/>
    </source>
</evidence>
<evidence type="ECO:0000313" key="5">
    <source>
        <dbReference type="Ensembl" id="ENSFHEP00000025222.1"/>
    </source>
</evidence>
<dbReference type="Ensembl" id="ENSFHET00000005809.1">
    <property type="protein sequence ID" value="ENSFHEP00000025222.1"/>
    <property type="gene ID" value="ENSFHEG00000007279.1"/>
</dbReference>
<dbReference type="GeneTree" id="ENSGT00940000156239"/>
<feature type="region of interest" description="Disordered" evidence="2">
    <location>
        <begin position="167"/>
        <end position="206"/>
    </location>
</feature>